<name>A0AA39UGT6_9AGAR</name>
<protein>
    <submittedName>
        <fullName evidence="1">Uncharacterized protein</fullName>
    </submittedName>
</protein>
<reference evidence="1" key="1">
    <citation type="submission" date="2023-06" db="EMBL/GenBank/DDBJ databases">
        <authorList>
            <consortium name="Lawrence Berkeley National Laboratory"/>
            <person name="Ahrendt S."/>
            <person name="Sahu N."/>
            <person name="Indic B."/>
            <person name="Wong-Bajracharya J."/>
            <person name="Merenyi Z."/>
            <person name="Ke H.-M."/>
            <person name="Monk M."/>
            <person name="Kocsube S."/>
            <person name="Drula E."/>
            <person name="Lipzen A."/>
            <person name="Balint B."/>
            <person name="Henrissat B."/>
            <person name="Andreopoulos B."/>
            <person name="Martin F.M."/>
            <person name="Harder C.B."/>
            <person name="Rigling D."/>
            <person name="Ford K.L."/>
            <person name="Foster G.D."/>
            <person name="Pangilinan J."/>
            <person name="Papanicolaou A."/>
            <person name="Barry K."/>
            <person name="LaButti K."/>
            <person name="Viragh M."/>
            <person name="Koriabine M."/>
            <person name="Yan M."/>
            <person name="Riley R."/>
            <person name="Champramary S."/>
            <person name="Plett K.L."/>
            <person name="Tsai I.J."/>
            <person name="Slot J."/>
            <person name="Sipos G."/>
            <person name="Plett J."/>
            <person name="Nagy L.G."/>
            <person name="Grigoriev I.V."/>
        </authorList>
    </citation>
    <scope>NUCLEOTIDE SEQUENCE</scope>
    <source>
        <strain evidence="1">ICMP 16352</strain>
    </source>
</reference>
<evidence type="ECO:0000313" key="2">
    <source>
        <dbReference type="Proteomes" id="UP001175227"/>
    </source>
</evidence>
<proteinExistence type="predicted"/>
<dbReference type="EMBL" id="JAUEPR010000002">
    <property type="protein sequence ID" value="KAK0488787.1"/>
    <property type="molecule type" value="Genomic_DNA"/>
</dbReference>
<sequence>MDFDALDAAAFSKNYLTPLPKGFRSRHKDRMALFNEERRKMFGGKLNESKQYECMVDMLNHASTAVYAEIHNTHPTSPRLQFIDTHAAHLIRHQKNYKDKPDICAVESSHVPSSEKTDFGYYHRVPWHKVHSVGEVKPSANESKKERQIMTYVDLTIWPAPTDLDASPSAYLRAVIRSLGAIHQADMYPRQLTRKVRKANYSSVSFIPFTFRLRRVLSLTRPPPTPLDGTLT</sequence>
<evidence type="ECO:0000313" key="1">
    <source>
        <dbReference type="EMBL" id="KAK0488787.1"/>
    </source>
</evidence>
<dbReference type="AlphaFoldDB" id="A0AA39UGT6"/>
<organism evidence="1 2">
    <name type="scientific">Armillaria novae-zelandiae</name>
    <dbReference type="NCBI Taxonomy" id="153914"/>
    <lineage>
        <taxon>Eukaryota</taxon>
        <taxon>Fungi</taxon>
        <taxon>Dikarya</taxon>
        <taxon>Basidiomycota</taxon>
        <taxon>Agaricomycotina</taxon>
        <taxon>Agaricomycetes</taxon>
        <taxon>Agaricomycetidae</taxon>
        <taxon>Agaricales</taxon>
        <taxon>Marasmiineae</taxon>
        <taxon>Physalacriaceae</taxon>
        <taxon>Armillaria</taxon>
    </lineage>
</organism>
<dbReference type="Proteomes" id="UP001175227">
    <property type="component" value="Unassembled WGS sequence"/>
</dbReference>
<accession>A0AA39UGT6</accession>
<comment type="caution">
    <text evidence="1">The sequence shown here is derived from an EMBL/GenBank/DDBJ whole genome shotgun (WGS) entry which is preliminary data.</text>
</comment>
<keyword evidence="2" id="KW-1185">Reference proteome</keyword>
<gene>
    <name evidence="1" type="ORF">IW261DRAFT_372458</name>
</gene>